<proteinExistence type="inferred from homology"/>
<accession>A0A917UDZ5</accession>
<dbReference type="InterPro" id="IPR016162">
    <property type="entry name" value="Ald_DH_N"/>
</dbReference>
<name>A0A917UDZ5_9ACTN</name>
<reference evidence="6" key="1">
    <citation type="journal article" date="2014" name="Int. J. Syst. Evol. Microbiol.">
        <title>Complete genome sequence of Corynebacterium casei LMG S-19264T (=DSM 44701T), isolated from a smear-ripened cheese.</title>
        <authorList>
            <consortium name="US DOE Joint Genome Institute (JGI-PGF)"/>
            <person name="Walter F."/>
            <person name="Albersmeier A."/>
            <person name="Kalinowski J."/>
            <person name="Ruckert C."/>
        </authorList>
    </citation>
    <scope>NUCLEOTIDE SEQUENCE</scope>
    <source>
        <strain evidence="6">JCM 19831</strain>
    </source>
</reference>
<dbReference type="GO" id="GO:0016620">
    <property type="term" value="F:oxidoreductase activity, acting on the aldehyde or oxo group of donors, NAD or NADP as acceptor"/>
    <property type="evidence" value="ECO:0007669"/>
    <property type="project" value="InterPro"/>
</dbReference>
<keyword evidence="7" id="KW-1185">Reference proteome</keyword>
<dbReference type="Pfam" id="PF00171">
    <property type="entry name" value="Aldedh"/>
    <property type="match status" value="1"/>
</dbReference>
<feature type="domain" description="Aldehyde dehydrogenase" evidence="5">
    <location>
        <begin position="33"/>
        <end position="489"/>
    </location>
</feature>
<dbReference type="EMBL" id="BMPI01000072">
    <property type="protein sequence ID" value="GGM76203.1"/>
    <property type="molecule type" value="Genomic_DNA"/>
</dbReference>
<dbReference type="PANTHER" id="PTHR11699">
    <property type="entry name" value="ALDEHYDE DEHYDROGENASE-RELATED"/>
    <property type="match status" value="1"/>
</dbReference>
<dbReference type="FunFam" id="3.40.309.10:FF:000012">
    <property type="entry name" value="Betaine aldehyde dehydrogenase"/>
    <property type="match status" value="1"/>
</dbReference>
<gene>
    <name evidence="6" type="primary">dhaS</name>
    <name evidence="6" type="ORF">GCM10007977_092110</name>
</gene>
<evidence type="ECO:0000256" key="2">
    <source>
        <dbReference type="ARBA" id="ARBA00023002"/>
    </source>
</evidence>
<comment type="caution">
    <text evidence="6">The sequence shown here is derived from an EMBL/GenBank/DDBJ whole genome shotgun (WGS) entry which is preliminary data.</text>
</comment>
<sequence length="497" mass="52383">MTTTPTRPSKAVSEFLATSHGMMIDGDLDVPARSGRVMEIVDPATEEIIATVPDGDAGDVDQAVAAARNAWETRRWTSLAPARRAELMWRLADLIERDATLLAELDTVDVGTPIGQTPVNPAAAARTLRYYAGWCTKIFGTVNPVGEGLLGYTERDSVGVVAGIGAWNSPLVIAASKSGPALAAGNTVVLKPAEQAPLSTLWFGRLALEAGIPPGVINVVLGVGSVVGPALVEHPSVALVTFTGSVPVGQDIHRRANAGLKDVVLELGGKSPNIIFRDADIAKAAASTVKQMRSNAAQVCYTGSRVLVHSSVAAEFVAETSRLLARTRIGAGLSPSTDLGPVVSRRQQERVRGYVEGALREGAELAYGGRAPDGPGYFVGPTLLTSVTNEMTVMREEVFGPVIGVLEFDDEAEAVSVANATPYGLAAGVWTRDVARAHRVARAIRAGTVWINTYGILDRSAPSGGYGVSGLGREHGEAWLNHFTEHKSVYVDLTEEH</sequence>
<evidence type="ECO:0000259" key="5">
    <source>
        <dbReference type="Pfam" id="PF00171"/>
    </source>
</evidence>
<feature type="active site" evidence="3">
    <location>
        <position position="266"/>
    </location>
</feature>
<dbReference type="Proteomes" id="UP000642070">
    <property type="component" value="Unassembled WGS sequence"/>
</dbReference>
<evidence type="ECO:0000313" key="7">
    <source>
        <dbReference type="Proteomes" id="UP000642070"/>
    </source>
</evidence>
<dbReference type="InterPro" id="IPR015590">
    <property type="entry name" value="Aldehyde_DH_dom"/>
</dbReference>
<dbReference type="PROSITE" id="PS00687">
    <property type="entry name" value="ALDEHYDE_DEHYDR_GLU"/>
    <property type="match status" value="1"/>
</dbReference>
<evidence type="ECO:0000256" key="4">
    <source>
        <dbReference type="RuleBase" id="RU003345"/>
    </source>
</evidence>
<dbReference type="Gene3D" id="3.40.605.10">
    <property type="entry name" value="Aldehyde Dehydrogenase, Chain A, domain 1"/>
    <property type="match status" value="1"/>
</dbReference>
<comment type="similarity">
    <text evidence="1 4">Belongs to the aldehyde dehydrogenase family.</text>
</comment>
<dbReference type="RefSeq" id="WP_190256427.1">
    <property type="nucleotide sequence ID" value="NZ_BMPI01000072.1"/>
</dbReference>
<reference evidence="6" key="2">
    <citation type="submission" date="2020-09" db="EMBL/GenBank/DDBJ databases">
        <authorList>
            <person name="Sun Q."/>
            <person name="Ohkuma M."/>
        </authorList>
    </citation>
    <scope>NUCLEOTIDE SEQUENCE</scope>
    <source>
        <strain evidence="6">JCM 19831</strain>
    </source>
</reference>
<dbReference type="AlphaFoldDB" id="A0A917UDZ5"/>
<protein>
    <submittedName>
        <fullName evidence="6">Aldehyde dehydrogenase</fullName>
    </submittedName>
</protein>
<dbReference type="InterPro" id="IPR016161">
    <property type="entry name" value="Ald_DH/histidinol_DH"/>
</dbReference>
<dbReference type="InterPro" id="IPR029510">
    <property type="entry name" value="Ald_DH_CS_GLU"/>
</dbReference>
<organism evidence="6 7">
    <name type="scientific">Dactylosporangium sucinum</name>
    <dbReference type="NCBI Taxonomy" id="1424081"/>
    <lineage>
        <taxon>Bacteria</taxon>
        <taxon>Bacillati</taxon>
        <taxon>Actinomycetota</taxon>
        <taxon>Actinomycetes</taxon>
        <taxon>Micromonosporales</taxon>
        <taxon>Micromonosporaceae</taxon>
        <taxon>Dactylosporangium</taxon>
    </lineage>
</organism>
<evidence type="ECO:0000256" key="1">
    <source>
        <dbReference type="ARBA" id="ARBA00009986"/>
    </source>
</evidence>
<dbReference type="FunFam" id="3.40.605.10:FF:000001">
    <property type="entry name" value="Aldehyde dehydrogenase 1"/>
    <property type="match status" value="1"/>
</dbReference>
<dbReference type="Gene3D" id="3.40.309.10">
    <property type="entry name" value="Aldehyde Dehydrogenase, Chain A, domain 2"/>
    <property type="match status" value="1"/>
</dbReference>
<keyword evidence="2 4" id="KW-0560">Oxidoreductase</keyword>
<evidence type="ECO:0000256" key="3">
    <source>
        <dbReference type="PROSITE-ProRule" id="PRU10007"/>
    </source>
</evidence>
<dbReference type="InterPro" id="IPR016163">
    <property type="entry name" value="Ald_DH_C"/>
</dbReference>
<dbReference type="SUPFAM" id="SSF53720">
    <property type="entry name" value="ALDH-like"/>
    <property type="match status" value="1"/>
</dbReference>
<evidence type="ECO:0000313" key="6">
    <source>
        <dbReference type="EMBL" id="GGM76203.1"/>
    </source>
</evidence>